<dbReference type="SUPFAM" id="SSF54001">
    <property type="entry name" value="Cysteine proteinases"/>
    <property type="match status" value="1"/>
</dbReference>
<dbReference type="EMBL" id="RWJF01000001">
    <property type="protein sequence ID" value="RST32104.1"/>
    <property type="molecule type" value="Genomic_DNA"/>
</dbReference>
<accession>A0A3R9X9U3</accession>
<dbReference type="InterPro" id="IPR010319">
    <property type="entry name" value="Transglutaminase-like_Cys_pept"/>
</dbReference>
<evidence type="ECO:0000313" key="1">
    <source>
        <dbReference type="EMBL" id="RST32104.1"/>
    </source>
</evidence>
<organism evidence="1 2">
    <name type="scientific">Sphingomonas ginkgonis</name>
    <dbReference type="NCBI Taxonomy" id="2315330"/>
    <lineage>
        <taxon>Bacteria</taxon>
        <taxon>Pseudomonadati</taxon>
        <taxon>Pseudomonadota</taxon>
        <taxon>Alphaproteobacteria</taxon>
        <taxon>Sphingomonadales</taxon>
        <taxon>Sphingomonadaceae</taxon>
        <taxon>Sphingomonas</taxon>
    </lineage>
</organism>
<dbReference type="AlphaFoldDB" id="A0A3R9X9U3"/>
<sequence length="233" mass="25122">MALAPAVQPLQPAPVGLAPPLRAAVASDRPDVFGSVALAIGHSPLDARWRRVEPGQVGGTVAEFAAGLRALPPRTRLEAVNRYVNRRLRFVDDSRRWGRADVWTGAAQTLRSGLGDCEDYAIAKFALLRAAGVPEHDLYLVVVKDLVRRSDHAVLVARADDRFWLLDNGTEAVTDAEDMQDYRPVLSFSGGRVWTHGYRIAPALTVAAAPAQPAPVRTASLGWVFGSSAAFAH</sequence>
<name>A0A3R9X9U3_9SPHN</name>
<gene>
    <name evidence="1" type="ORF">HMF7854_03760</name>
</gene>
<dbReference type="OrthoDB" id="5401788at2"/>
<dbReference type="InterPro" id="IPR038765">
    <property type="entry name" value="Papain-like_cys_pep_sf"/>
</dbReference>
<evidence type="ECO:0008006" key="3">
    <source>
        <dbReference type="Google" id="ProtNLM"/>
    </source>
</evidence>
<dbReference type="PANTHER" id="PTHR39327:SF1">
    <property type="entry name" value="BLR5470 PROTEIN"/>
    <property type="match status" value="1"/>
</dbReference>
<proteinExistence type="predicted"/>
<dbReference type="PANTHER" id="PTHR39327">
    <property type="match status" value="1"/>
</dbReference>
<dbReference type="Gene3D" id="3.10.620.30">
    <property type="match status" value="1"/>
</dbReference>
<comment type="caution">
    <text evidence="1">The sequence shown here is derived from an EMBL/GenBank/DDBJ whole genome shotgun (WGS) entry which is preliminary data.</text>
</comment>
<dbReference type="Proteomes" id="UP000274661">
    <property type="component" value="Unassembled WGS sequence"/>
</dbReference>
<dbReference type="Pfam" id="PF06035">
    <property type="entry name" value="Peptidase_C93"/>
    <property type="match status" value="1"/>
</dbReference>
<keyword evidence="2" id="KW-1185">Reference proteome</keyword>
<evidence type="ECO:0000313" key="2">
    <source>
        <dbReference type="Proteomes" id="UP000274661"/>
    </source>
</evidence>
<protein>
    <recommendedName>
        <fullName evidence="3">Transglutaminase</fullName>
    </recommendedName>
</protein>
<reference evidence="1 2" key="1">
    <citation type="submission" date="2018-12" db="EMBL/GenBank/DDBJ databases">
        <title>Sphingomonas sp. HMF7854 Genome sequencing and assembly.</title>
        <authorList>
            <person name="Cha I."/>
            <person name="Kang H."/>
            <person name="Kim H."/>
            <person name="Kang J."/>
            <person name="Joh K."/>
        </authorList>
    </citation>
    <scope>NUCLEOTIDE SEQUENCE [LARGE SCALE GENOMIC DNA]</scope>
    <source>
        <strain evidence="1 2">HMF7854</strain>
    </source>
</reference>